<comment type="caution">
    <text evidence="1">The sequence shown here is derived from an EMBL/GenBank/DDBJ whole genome shotgun (WGS) entry which is preliminary data.</text>
</comment>
<evidence type="ECO:0000313" key="1">
    <source>
        <dbReference type="EMBL" id="MBA4542857.1"/>
    </source>
</evidence>
<dbReference type="AlphaFoldDB" id="A0A7W1XA55"/>
<dbReference type="Pfam" id="PF12787">
    <property type="entry name" value="EcsC"/>
    <property type="match status" value="1"/>
</dbReference>
<dbReference type="EMBL" id="JACEIP010000010">
    <property type="protein sequence ID" value="MBA4542857.1"/>
    <property type="molecule type" value="Genomic_DNA"/>
</dbReference>
<accession>A0A7W1XA55</accession>
<sequence length="308" mass="34889">MISNIIVKKFLTHKTGNIIQAYPRRGSNLHTSFPTDSKEQLLRELSLIQKWEKDQKDLWFWEKLGRLPFVLLDRITPKAVQDFLGKVLDELGGFIQTGGKYLISEKEIINDLEKHAGLPSGGLTLDQVASLPLGTMNKAAEKLKESRSEWAMIQGATTGIGGIFTLAIDIPALLGLSLKVLQEMALVYGYNPLEKRERIFIVKCLQFASADYVGKQAVISYLTRFQEGEIQRESISELQGWREVVATYGENFGWKKLFQMVPVIGIIFGAFLNRSTVEDVAEAGMMLYRKRRILEKLESLNAERHPNR</sequence>
<evidence type="ECO:0000313" key="2">
    <source>
        <dbReference type="Proteomes" id="UP000530514"/>
    </source>
</evidence>
<gene>
    <name evidence="1" type="ORF">H1164_08075</name>
</gene>
<protein>
    <submittedName>
        <fullName evidence="1">EcsC family protein</fullName>
    </submittedName>
</protein>
<reference evidence="1 2" key="1">
    <citation type="submission" date="2020-07" db="EMBL/GenBank/DDBJ databases">
        <authorList>
            <person name="Feng H."/>
        </authorList>
    </citation>
    <scope>NUCLEOTIDE SEQUENCE [LARGE SCALE GENOMIC DNA]</scope>
    <source>
        <strain evidence="2">s-11</strain>
    </source>
</reference>
<name>A0A7W1XA55_9BACL</name>
<keyword evidence="2" id="KW-1185">Reference proteome</keyword>
<dbReference type="Proteomes" id="UP000530514">
    <property type="component" value="Unassembled WGS sequence"/>
</dbReference>
<dbReference type="InterPro" id="IPR024787">
    <property type="entry name" value="EcsC"/>
</dbReference>
<dbReference type="PANTHER" id="PTHR41260:SF1">
    <property type="entry name" value="PROTEIN ECSC"/>
    <property type="match status" value="1"/>
</dbReference>
<organism evidence="1 2">
    <name type="scientific">Thermoactinomyces daqus</name>
    <dbReference type="NCBI Taxonomy" id="1329516"/>
    <lineage>
        <taxon>Bacteria</taxon>
        <taxon>Bacillati</taxon>
        <taxon>Bacillota</taxon>
        <taxon>Bacilli</taxon>
        <taxon>Bacillales</taxon>
        <taxon>Thermoactinomycetaceae</taxon>
        <taxon>Thermoactinomyces</taxon>
    </lineage>
</organism>
<dbReference type="OrthoDB" id="2737310at2"/>
<dbReference type="PANTHER" id="PTHR41260">
    <property type="entry name" value="PROTEIN ECSC"/>
    <property type="match status" value="1"/>
</dbReference>
<proteinExistence type="predicted"/>